<dbReference type="InterPro" id="IPR021365">
    <property type="entry name" value="DUF2891"/>
</dbReference>
<dbReference type="RefSeq" id="WP_377305584.1">
    <property type="nucleotide sequence ID" value="NZ_CP180191.1"/>
</dbReference>
<proteinExistence type="predicted"/>
<sequence>MIALDAATASRYARLALKNIVEPWPHKLDHLINGPEDLTAPRVQHPAFWGSYDWHSCVHMHWSLARLLRLFPDLPERNATAAAFDAHLNRDTIAGELAYLAQPGRGSFERPYGWGWLLKLAAELVLLTREQGTADLGAKRWAEAIAPLATAFHDRFIEFLPRADYPNRAGTHGNSAFALLLALDACAVTASPALTQLIHRKAHDWFGRDRRYPAEYEPSGSDFLSAGLCEAALMSRVVDGCDYADWWQAFRPTDAALATWLAPAKVSDRIDPQIVHLDGLNLSRVWCWRMIAAQTDVPREVIERAIDAHLAASLPHVAVGDFGATHWLASFALLALTEPVVPLAGPAALN</sequence>
<dbReference type="EMBL" id="JBHRTI010000010">
    <property type="protein sequence ID" value="MFC3149090.1"/>
    <property type="molecule type" value="Genomic_DNA"/>
</dbReference>
<protein>
    <submittedName>
        <fullName evidence="1">DUF2891 domain-containing protein</fullName>
    </submittedName>
</protein>
<evidence type="ECO:0000313" key="1">
    <source>
        <dbReference type="EMBL" id="MFC3149090.1"/>
    </source>
</evidence>
<reference evidence="2" key="1">
    <citation type="journal article" date="2019" name="Int. J. Syst. Evol. Microbiol.">
        <title>The Global Catalogue of Microorganisms (GCM) 10K type strain sequencing project: providing services to taxonomists for standard genome sequencing and annotation.</title>
        <authorList>
            <consortium name="The Broad Institute Genomics Platform"/>
            <consortium name="The Broad Institute Genome Sequencing Center for Infectious Disease"/>
            <person name="Wu L."/>
            <person name="Ma J."/>
        </authorList>
    </citation>
    <scope>NUCLEOTIDE SEQUENCE [LARGE SCALE GENOMIC DNA]</scope>
    <source>
        <strain evidence="2">KCTC 52168</strain>
    </source>
</reference>
<organism evidence="1 2">
    <name type="scientific">Piscinibacterium candidicorallinum</name>
    <dbReference type="NCBI Taxonomy" id="1793872"/>
    <lineage>
        <taxon>Bacteria</taxon>
        <taxon>Pseudomonadati</taxon>
        <taxon>Pseudomonadota</taxon>
        <taxon>Betaproteobacteria</taxon>
        <taxon>Burkholderiales</taxon>
        <taxon>Piscinibacterium</taxon>
    </lineage>
</organism>
<keyword evidence="2" id="KW-1185">Reference proteome</keyword>
<accession>A0ABV7HAF1</accession>
<dbReference type="Proteomes" id="UP001595556">
    <property type="component" value="Unassembled WGS sequence"/>
</dbReference>
<evidence type="ECO:0000313" key="2">
    <source>
        <dbReference type="Proteomes" id="UP001595556"/>
    </source>
</evidence>
<gene>
    <name evidence="1" type="ORF">ACFOEN_15800</name>
</gene>
<name>A0ABV7HAF1_9BURK</name>
<dbReference type="Pfam" id="PF11199">
    <property type="entry name" value="DUF2891"/>
    <property type="match status" value="1"/>
</dbReference>
<comment type="caution">
    <text evidence="1">The sequence shown here is derived from an EMBL/GenBank/DDBJ whole genome shotgun (WGS) entry which is preliminary data.</text>
</comment>